<sequence length="44" mass="5097">MTTFATQTPTSSLLSVVKGIDELCRWLEQSRRSAPGWIWRRIDC</sequence>
<organism evidence="1">
    <name type="scientific">Acerihabitans sp. KWT182</name>
    <dbReference type="NCBI Taxonomy" id="3157919"/>
    <lineage>
        <taxon>Bacteria</taxon>
        <taxon>Pseudomonadati</taxon>
        <taxon>Pseudomonadota</taxon>
        <taxon>Gammaproteobacteria</taxon>
        <taxon>Enterobacterales</taxon>
        <taxon>Pectobacteriaceae</taxon>
        <taxon>Acerihabitans</taxon>
    </lineage>
</organism>
<dbReference type="AlphaFoldDB" id="A0AAU7Q4E7"/>
<evidence type="ECO:0000313" key="1">
    <source>
        <dbReference type="EMBL" id="XBS68004.1"/>
    </source>
</evidence>
<reference evidence="1" key="1">
    <citation type="submission" date="2024-06" db="EMBL/GenBank/DDBJ databases">
        <authorList>
            <person name="Coelho C."/>
            <person name="Bento M."/>
            <person name="Garcia E."/>
            <person name="Camelo A."/>
            <person name="Brandao I."/>
            <person name="Espirito Santo C."/>
            <person name="Trovao J."/>
            <person name="Verissimo A."/>
            <person name="Costa J."/>
            <person name="Tiago I."/>
        </authorList>
    </citation>
    <scope>NUCLEOTIDE SEQUENCE</scope>
    <source>
        <strain evidence="1">KWT182</strain>
    </source>
</reference>
<proteinExistence type="predicted"/>
<name>A0AAU7Q4E7_9GAMM</name>
<dbReference type="EMBL" id="CP157947">
    <property type="protein sequence ID" value="XBS68004.1"/>
    <property type="molecule type" value="Genomic_DNA"/>
</dbReference>
<gene>
    <name evidence="1" type="ORF">ABK905_13970</name>
</gene>
<accession>A0AAU7Q4E7</accession>
<protein>
    <submittedName>
        <fullName evidence="1">Uncharacterized protein</fullName>
    </submittedName>
</protein>